<accession>A0A367XC81</accession>
<protein>
    <recommendedName>
        <fullName evidence="5">SPOR domain-containing protein</fullName>
    </recommendedName>
</protein>
<dbReference type="OrthoDB" id="6397778at2"/>
<organism evidence="3 4">
    <name type="scientific">Thalassospira profundimaris</name>
    <dbReference type="NCBI Taxonomy" id="502049"/>
    <lineage>
        <taxon>Bacteria</taxon>
        <taxon>Pseudomonadati</taxon>
        <taxon>Pseudomonadota</taxon>
        <taxon>Alphaproteobacteria</taxon>
        <taxon>Rhodospirillales</taxon>
        <taxon>Thalassospiraceae</taxon>
        <taxon>Thalassospira</taxon>
    </lineage>
</organism>
<evidence type="ECO:0000313" key="4">
    <source>
        <dbReference type="Proteomes" id="UP000252517"/>
    </source>
</evidence>
<evidence type="ECO:0000256" key="1">
    <source>
        <dbReference type="SAM" id="MobiDB-lite"/>
    </source>
</evidence>
<reference evidence="3 4" key="1">
    <citation type="submission" date="2014-07" db="EMBL/GenBank/DDBJ databases">
        <title>Draft genome sequence of Thalassospira profundimaris S25-3-2.</title>
        <authorList>
            <person name="Lai Q."/>
            <person name="Shao Z."/>
        </authorList>
    </citation>
    <scope>NUCLEOTIDE SEQUENCE [LARGE SCALE GENOMIC DNA]</scope>
    <source>
        <strain evidence="3 4">S25-3-2</strain>
    </source>
</reference>
<evidence type="ECO:0008006" key="5">
    <source>
        <dbReference type="Google" id="ProtNLM"/>
    </source>
</evidence>
<feature type="region of interest" description="Disordered" evidence="1">
    <location>
        <begin position="245"/>
        <end position="305"/>
    </location>
</feature>
<name>A0A367XC81_9PROT</name>
<evidence type="ECO:0000256" key="2">
    <source>
        <dbReference type="SAM" id="SignalP"/>
    </source>
</evidence>
<dbReference type="Proteomes" id="UP000252517">
    <property type="component" value="Unassembled WGS sequence"/>
</dbReference>
<evidence type="ECO:0000313" key="3">
    <source>
        <dbReference type="EMBL" id="RCK50282.1"/>
    </source>
</evidence>
<proteinExistence type="predicted"/>
<dbReference type="EMBL" id="JPWH01000008">
    <property type="protein sequence ID" value="RCK50282.1"/>
    <property type="molecule type" value="Genomic_DNA"/>
</dbReference>
<gene>
    <name evidence="3" type="ORF">TH25_11805</name>
</gene>
<sequence length="394" mass="40088">MKKFLIAAAPLLLSACGGSGDDTTLSRLADDLISYVTTGRTVAENQRTLVAGQGCGTDASLFGNGDCKVGSGATMGFVDRNGASAIAPLSGARSTVYAVNAPVEDWSKPGHGRVHPLGNSADVMIVDLPPAASQLDPPVLGDGADRADGTKRADEADEAHEVDGALATQNATGGVVKATKATKANTGDTLPIAAPKDMAPLPEDAPDVNTTAQSDETSDAAADAIAKEQPAKGAAKTGDLSGLQASVMPDVMPPEAPRDVPGGENGDVSQSSLPPAPAGSKTLKKTPLTGGAVGPDVQKQASGGDALEKGAYDGVRAGKYVVLGSFNSQKRARMALDQFSQYHPQLIPATVEGRPYLRIAVGPMNMARANDLRLATAKNGVKDSWILNIVGSGE</sequence>
<feature type="chain" id="PRO_5017084682" description="SPOR domain-containing protein" evidence="2">
    <location>
        <begin position="21"/>
        <end position="394"/>
    </location>
</feature>
<feature type="signal peptide" evidence="2">
    <location>
        <begin position="1"/>
        <end position="20"/>
    </location>
</feature>
<dbReference type="RefSeq" id="WP_114088499.1">
    <property type="nucleotide sequence ID" value="NZ_JPWH01000008.1"/>
</dbReference>
<dbReference type="PROSITE" id="PS51257">
    <property type="entry name" value="PROKAR_LIPOPROTEIN"/>
    <property type="match status" value="1"/>
</dbReference>
<dbReference type="AlphaFoldDB" id="A0A367XC81"/>
<feature type="region of interest" description="Disordered" evidence="1">
    <location>
        <begin position="132"/>
        <end position="160"/>
    </location>
</feature>
<keyword evidence="2" id="KW-0732">Signal</keyword>
<feature type="region of interest" description="Disordered" evidence="1">
    <location>
        <begin position="187"/>
        <end position="220"/>
    </location>
</feature>
<comment type="caution">
    <text evidence="3">The sequence shown here is derived from an EMBL/GenBank/DDBJ whole genome shotgun (WGS) entry which is preliminary data.</text>
</comment>
<feature type="compositionally biased region" description="Basic and acidic residues" evidence="1">
    <location>
        <begin position="143"/>
        <end position="160"/>
    </location>
</feature>